<evidence type="ECO:0000313" key="2">
    <source>
        <dbReference type="EMBL" id="VDL70310.1"/>
    </source>
</evidence>
<keyword evidence="1" id="KW-0812">Transmembrane</keyword>
<keyword evidence="1" id="KW-0472">Membrane</keyword>
<accession>A0A0N4XVB4</accession>
<protein>
    <submittedName>
        <fullName evidence="2 4">Uncharacterized protein</fullName>
    </submittedName>
</protein>
<dbReference type="AlphaFoldDB" id="A0A0N4XVB4"/>
<organism evidence="4">
    <name type="scientific">Nippostrongylus brasiliensis</name>
    <name type="common">Rat hookworm</name>
    <dbReference type="NCBI Taxonomy" id="27835"/>
    <lineage>
        <taxon>Eukaryota</taxon>
        <taxon>Metazoa</taxon>
        <taxon>Ecdysozoa</taxon>
        <taxon>Nematoda</taxon>
        <taxon>Chromadorea</taxon>
        <taxon>Rhabditida</taxon>
        <taxon>Rhabditina</taxon>
        <taxon>Rhabditomorpha</taxon>
        <taxon>Strongyloidea</taxon>
        <taxon>Heligmosomidae</taxon>
        <taxon>Nippostrongylus</taxon>
    </lineage>
</organism>
<name>A0A0N4XVB4_NIPBR</name>
<keyword evidence="3" id="KW-1185">Reference proteome</keyword>
<feature type="transmembrane region" description="Helical" evidence="1">
    <location>
        <begin position="28"/>
        <end position="50"/>
    </location>
</feature>
<dbReference type="Proteomes" id="UP000271162">
    <property type="component" value="Unassembled WGS sequence"/>
</dbReference>
<keyword evidence="1" id="KW-1133">Transmembrane helix</keyword>
<reference evidence="2 3" key="2">
    <citation type="submission" date="2018-11" db="EMBL/GenBank/DDBJ databases">
        <authorList>
            <consortium name="Pathogen Informatics"/>
        </authorList>
    </citation>
    <scope>NUCLEOTIDE SEQUENCE [LARGE SCALE GENOMIC DNA]</scope>
</reference>
<gene>
    <name evidence="2" type="ORF">NBR_LOCUS6721</name>
</gene>
<dbReference type="WBParaSite" id="NBR_0000672001-mRNA-1">
    <property type="protein sequence ID" value="NBR_0000672001-mRNA-1"/>
    <property type="gene ID" value="NBR_0000672001"/>
</dbReference>
<dbReference type="EMBL" id="UYSL01019825">
    <property type="protein sequence ID" value="VDL70310.1"/>
    <property type="molecule type" value="Genomic_DNA"/>
</dbReference>
<reference evidence="4" key="1">
    <citation type="submission" date="2017-02" db="UniProtKB">
        <authorList>
            <consortium name="WormBaseParasite"/>
        </authorList>
    </citation>
    <scope>IDENTIFICATION</scope>
</reference>
<evidence type="ECO:0000313" key="4">
    <source>
        <dbReference type="WBParaSite" id="NBR_0000672001-mRNA-1"/>
    </source>
</evidence>
<sequence length="66" mass="7378">MTQSQLWLGDYLLARSALGRGMRAIRDAWGLLISSKAMLAALSFFIQWSISRSRSSPPDESHFPPP</sequence>
<evidence type="ECO:0000256" key="1">
    <source>
        <dbReference type="SAM" id="Phobius"/>
    </source>
</evidence>
<proteinExistence type="predicted"/>
<evidence type="ECO:0000313" key="3">
    <source>
        <dbReference type="Proteomes" id="UP000271162"/>
    </source>
</evidence>